<feature type="non-terminal residue" evidence="1">
    <location>
        <position position="1"/>
    </location>
</feature>
<evidence type="ECO:0000313" key="2">
    <source>
        <dbReference type="Proteomes" id="UP000257109"/>
    </source>
</evidence>
<gene>
    <name evidence="1" type="ORF">CR513_30446</name>
</gene>
<protein>
    <submittedName>
        <fullName evidence="1">Uncharacterized protein</fullName>
    </submittedName>
</protein>
<proteinExistence type="predicted"/>
<sequence length="199" mass="22275">MKVHLGEFQEGDPVLKKILSTQNRGKWTPNYEGPYMVKKAFSGGAMILTNMDGKDLPHLVNFDLLTKPPQANWGQHELDANLKADVDSHLETDPYRYRKTDFTSARFKHRPSFSSSELRVEFELNRVARGDWLGIWHTLEGTTSHLLLTVVVGSWSPSFPLNPLLCIAAQGSIMKSFTLPGATNVTSSTNVATDLWEDS</sequence>
<dbReference type="AlphaFoldDB" id="A0A371GBT4"/>
<dbReference type="OrthoDB" id="1637540at2759"/>
<comment type="caution">
    <text evidence="1">The sequence shown here is derived from an EMBL/GenBank/DDBJ whole genome shotgun (WGS) entry which is preliminary data.</text>
</comment>
<organism evidence="1 2">
    <name type="scientific">Mucuna pruriens</name>
    <name type="common">Velvet bean</name>
    <name type="synonym">Dolichos pruriens</name>
    <dbReference type="NCBI Taxonomy" id="157652"/>
    <lineage>
        <taxon>Eukaryota</taxon>
        <taxon>Viridiplantae</taxon>
        <taxon>Streptophyta</taxon>
        <taxon>Embryophyta</taxon>
        <taxon>Tracheophyta</taxon>
        <taxon>Spermatophyta</taxon>
        <taxon>Magnoliopsida</taxon>
        <taxon>eudicotyledons</taxon>
        <taxon>Gunneridae</taxon>
        <taxon>Pentapetalae</taxon>
        <taxon>rosids</taxon>
        <taxon>fabids</taxon>
        <taxon>Fabales</taxon>
        <taxon>Fabaceae</taxon>
        <taxon>Papilionoideae</taxon>
        <taxon>50 kb inversion clade</taxon>
        <taxon>NPAAA clade</taxon>
        <taxon>indigoferoid/millettioid clade</taxon>
        <taxon>Phaseoleae</taxon>
        <taxon>Mucuna</taxon>
    </lineage>
</organism>
<dbReference type="Proteomes" id="UP000257109">
    <property type="component" value="Unassembled WGS sequence"/>
</dbReference>
<dbReference type="EMBL" id="QJKJ01006075">
    <property type="protein sequence ID" value="RDX88014.1"/>
    <property type="molecule type" value="Genomic_DNA"/>
</dbReference>
<keyword evidence="2" id="KW-1185">Reference proteome</keyword>
<evidence type="ECO:0000313" key="1">
    <source>
        <dbReference type="EMBL" id="RDX88014.1"/>
    </source>
</evidence>
<name>A0A371GBT4_MUCPR</name>
<accession>A0A371GBT4</accession>
<reference evidence="1" key="1">
    <citation type="submission" date="2018-05" db="EMBL/GenBank/DDBJ databases">
        <title>Draft genome of Mucuna pruriens seed.</title>
        <authorList>
            <person name="Nnadi N.E."/>
            <person name="Vos R."/>
            <person name="Hasami M.H."/>
            <person name="Devisetty U.K."/>
            <person name="Aguiy J.C."/>
        </authorList>
    </citation>
    <scope>NUCLEOTIDE SEQUENCE [LARGE SCALE GENOMIC DNA]</scope>
    <source>
        <strain evidence="1">JCA_2017</strain>
    </source>
</reference>